<dbReference type="PROSITE" id="PS00237">
    <property type="entry name" value="G_PROTEIN_RECEP_F1_1"/>
    <property type="match status" value="1"/>
</dbReference>
<evidence type="ECO:0000256" key="5">
    <source>
        <dbReference type="RuleBase" id="RU000688"/>
    </source>
</evidence>
<comment type="similarity">
    <text evidence="5">Belongs to the G-protein coupled receptor 1 family.</text>
</comment>
<dbReference type="Pfam" id="PF00001">
    <property type="entry name" value="7tm_1"/>
    <property type="match status" value="1"/>
</dbReference>
<keyword evidence="2 5" id="KW-0812">Transmembrane</keyword>
<keyword evidence="4 6" id="KW-0472">Membrane</keyword>
<evidence type="ECO:0000256" key="3">
    <source>
        <dbReference type="ARBA" id="ARBA00022989"/>
    </source>
</evidence>
<organism evidence="8 9">
    <name type="scientific">Saccoglossus kowalevskii</name>
    <name type="common">Acorn worm</name>
    <dbReference type="NCBI Taxonomy" id="10224"/>
    <lineage>
        <taxon>Eukaryota</taxon>
        <taxon>Metazoa</taxon>
        <taxon>Hemichordata</taxon>
        <taxon>Enteropneusta</taxon>
        <taxon>Harrimaniidae</taxon>
        <taxon>Saccoglossus</taxon>
    </lineage>
</organism>
<dbReference type="PROSITE" id="PS50262">
    <property type="entry name" value="G_PROTEIN_RECEP_F1_2"/>
    <property type="match status" value="1"/>
</dbReference>
<comment type="subcellular location">
    <subcellularLocation>
        <location evidence="1">Membrane</location>
    </subcellularLocation>
</comment>
<keyword evidence="8" id="KW-1185">Reference proteome</keyword>
<dbReference type="GeneID" id="102807326"/>
<feature type="transmembrane region" description="Helical" evidence="6">
    <location>
        <begin position="141"/>
        <end position="161"/>
    </location>
</feature>
<dbReference type="Proteomes" id="UP000694865">
    <property type="component" value="Unplaced"/>
</dbReference>
<reference evidence="9" key="1">
    <citation type="submission" date="2025-08" db="UniProtKB">
        <authorList>
            <consortium name="RefSeq"/>
        </authorList>
    </citation>
    <scope>IDENTIFICATION</scope>
    <source>
        <tissue evidence="9">Testes</tissue>
    </source>
</reference>
<keyword evidence="3 6" id="KW-1133">Transmembrane helix</keyword>
<name>A0ABM0MIH4_SACKO</name>
<evidence type="ECO:0000313" key="8">
    <source>
        <dbReference type="Proteomes" id="UP000694865"/>
    </source>
</evidence>
<feature type="transmembrane region" description="Helical" evidence="6">
    <location>
        <begin position="231"/>
        <end position="252"/>
    </location>
</feature>
<evidence type="ECO:0000313" key="9">
    <source>
        <dbReference type="RefSeq" id="XP_006819815.1"/>
    </source>
</evidence>
<evidence type="ECO:0000259" key="7">
    <source>
        <dbReference type="PROSITE" id="PS50262"/>
    </source>
</evidence>
<dbReference type="SMART" id="SM01381">
    <property type="entry name" value="7TM_GPCR_Srsx"/>
    <property type="match status" value="1"/>
</dbReference>
<keyword evidence="5" id="KW-0807">Transducer</keyword>
<evidence type="ECO:0000256" key="4">
    <source>
        <dbReference type="ARBA" id="ARBA00023136"/>
    </source>
</evidence>
<feature type="transmembrane region" description="Helical" evidence="6">
    <location>
        <begin position="59"/>
        <end position="82"/>
    </location>
</feature>
<protein>
    <submittedName>
        <fullName evidence="9">Allatostatin-A receptor-like</fullName>
    </submittedName>
</protein>
<dbReference type="InterPro" id="IPR017452">
    <property type="entry name" value="GPCR_Rhodpsn_7TM"/>
</dbReference>
<dbReference type="CDD" id="cd00637">
    <property type="entry name" value="7tm_classA_rhodopsin-like"/>
    <property type="match status" value="1"/>
</dbReference>
<feature type="transmembrane region" description="Helical" evidence="6">
    <location>
        <begin position="264"/>
        <end position="286"/>
    </location>
</feature>
<feature type="domain" description="G-protein coupled receptors family 1 profile" evidence="7">
    <location>
        <begin position="38"/>
        <end position="284"/>
    </location>
</feature>
<feature type="transmembrane region" description="Helical" evidence="6">
    <location>
        <begin position="181"/>
        <end position="201"/>
    </location>
</feature>
<feature type="transmembrane region" description="Helical" evidence="6">
    <location>
        <begin position="102"/>
        <end position="120"/>
    </location>
</feature>
<dbReference type="PRINTS" id="PR00237">
    <property type="entry name" value="GPCRRHODOPSN"/>
</dbReference>
<dbReference type="SUPFAM" id="SSF81321">
    <property type="entry name" value="Family A G protein-coupled receptor-like"/>
    <property type="match status" value="1"/>
</dbReference>
<keyword evidence="5" id="KW-0675">Receptor</keyword>
<evidence type="ECO:0000256" key="1">
    <source>
        <dbReference type="ARBA" id="ARBA00004370"/>
    </source>
</evidence>
<accession>A0ABM0MIH4</accession>
<dbReference type="InterPro" id="IPR000276">
    <property type="entry name" value="GPCR_Rhodpsn"/>
</dbReference>
<proteinExistence type="inferred from homology"/>
<feature type="transmembrane region" description="Helical" evidence="6">
    <location>
        <begin position="26"/>
        <end position="47"/>
    </location>
</feature>
<dbReference type="PANTHER" id="PTHR45698">
    <property type="entry name" value="TRACE AMINE-ASSOCIATED RECEPTOR 19N-RELATED"/>
    <property type="match status" value="1"/>
</dbReference>
<dbReference type="RefSeq" id="XP_006819815.1">
    <property type="nucleotide sequence ID" value="XM_006819752.1"/>
</dbReference>
<evidence type="ECO:0000256" key="6">
    <source>
        <dbReference type="SAM" id="Phobius"/>
    </source>
</evidence>
<evidence type="ECO:0000256" key="2">
    <source>
        <dbReference type="ARBA" id="ARBA00022692"/>
    </source>
</evidence>
<keyword evidence="5" id="KW-0297">G-protein coupled receptor</keyword>
<dbReference type="Gene3D" id="1.20.1070.10">
    <property type="entry name" value="Rhodopsin 7-helix transmembrane proteins"/>
    <property type="match status" value="1"/>
</dbReference>
<sequence length="319" mass="36168">MEIENSTNVSNTVISNDRTVFRYTEYLQLIVGVIGVIGNACVFVLVCKIKLLHTIPNMFIANLAMADMIASFCILAKLVDISFAVPKNINMSLYCKLVRSDFFFWMSADASILTLIGVTIERYCAIVYPFRYHASFTNMKAYMLIASVWILAVFLAIPLANSYDSMDNYCVIVYDSKTKKLFIMIFFVTYLLPLISMILAYTNMFKRIGLSTSDRPADAATISSRRRLLKMLSIVVTVFFVCWSPNQWLYFLSNLGVQADYTATYYQITVLMCLSNSSINPIIYALKSKQFKHAFLSLIHRGNVIDHEGSVVATTHELI</sequence>
<gene>
    <name evidence="9" type="primary">LOC102807326</name>
</gene>
<dbReference type="PANTHER" id="PTHR45698:SF1">
    <property type="entry name" value="TRACE AMINE-ASSOCIATED RECEPTOR 13C-LIKE"/>
    <property type="match status" value="1"/>
</dbReference>